<dbReference type="GO" id="GO:0000307">
    <property type="term" value="C:cyclin-dependent protein kinase holoenzyme complex"/>
    <property type="evidence" value="ECO:0007669"/>
    <property type="project" value="TreeGrafter"/>
</dbReference>
<dbReference type="InterPro" id="IPR013763">
    <property type="entry name" value="Cyclin-like_dom"/>
</dbReference>
<dbReference type="InterPro" id="IPR013922">
    <property type="entry name" value="Cyclin_PHO80-like"/>
</dbReference>
<proteinExistence type="inferred from homology"/>
<name>A0AAV5S3R6_MAUHU</name>
<keyword evidence="4" id="KW-1185">Reference proteome</keyword>
<evidence type="ECO:0000259" key="2">
    <source>
        <dbReference type="SMART" id="SM00385"/>
    </source>
</evidence>
<evidence type="ECO:0000313" key="4">
    <source>
        <dbReference type="Proteomes" id="UP001377567"/>
    </source>
</evidence>
<dbReference type="Proteomes" id="UP001377567">
    <property type="component" value="Unassembled WGS sequence"/>
</dbReference>
<dbReference type="InterPro" id="IPR036915">
    <property type="entry name" value="Cyclin-like_sf"/>
</dbReference>
<comment type="caution">
    <text evidence="3">The sequence shown here is derived from an EMBL/GenBank/DDBJ whole genome shotgun (WGS) entry which is preliminary data.</text>
</comment>
<feature type="domain" description="Cyclin-like" evidence="2">
    <location>
        <begin position="43"/>
        <end position="131"/>
    </location>
</feature>
<dbReference type="GO" id="GO:0005634">
    <property type="term" value="C:nucleus"/>
    <property type="evidence" value="ECO:0007669"/>
    <property type="project" value="TreeGrafter"/>
</dbReference>
<evidence type="ECO:0000256" key="1">
    <source>
        <dbReference type="RuleBase" id="RU000383"/>
    </source>
</evidence>
<keyword evidence="1" id="KW-0195">Cyclin</keyword>
<dbReference type="EMBL" id="BTGD01000011">
    <property type="protein sequence ID" value="GMM57319.1"/>
    <property type="molecule type" value="Genomic_DNA"/>
</dbReference>
<dbReference type="Gene3D" id="1.10.472.10">
    <property type="entry name" value="Cyclin-like"/>
    <property type="match status" value="1"/>
</dbReference>
<comment type="similarity">
    <text evidence="1">Belongs to the cyclin family.</text>
</comment>
<dbReference type="Pfam" id="PF00134">
    <property type="entry name" value="Cyclin_N"/>
    <property type="match status" value="1"/>
</dbReference>
<dbReference type="GO" id="GO:0019901">
    <property type="term" value="F:protein kinase binding"/>
    <property type="evidence" value="ECO:0007669"/>
    <property type="project" value="InterPro"/>
</dbReference>
<dbReference type="GO" id="GO:0016538">
    <property type="term" value="F:cyclin-dependent protein serine/threonine kinase regulator activity"/>
    <property type="evidence" value="ECO:0007669"/>
    <property type="project" value="TreeGrafter"/>
</dbReference>
<sequence length="217" mass="23869">MSLYSLLREPVSQPMVRFLADATRSVVHTPARHADPKLPSLEQFINALVEQTHVYTPTLLTAAVYLARLHKVLPGDAQGVGSTAHRIFLACLILSAKNHNDSSPLNRHWTKYTDGLFTLEDVNLMERQLLQLLQWNVRVSDDDLARTLAPLYAVPTPTASPLHTVTSKLPSKLRNASASSVASSTHTLVESQPALSVQQTKASPPSRLDALMARYGF</sequence>
<dbReference type="AlphaFoldDB" id="A0AAV5S3R6"/>
<dbReference type="InterPro" id="IPR006671">
    <property type="entry name" value="Cyclin_N"/>
</dbReference>
<dbReference type="CDD" id="cd20557">
    <property type="entry name" value="CYCLIN_ScPCL1-like"/>
    <property type="match status" value="1"/>
</dbReference>
<dbReference type="SMART" id="SM00385">
    <property type="entry name" value="CYCLIN"/>
    <property type="match status" value="1"/>
</dbReference>
<accession>A0AAV5S3R6</accession>
<reference evidence="3 4" key="1">
    <citation type="journal article" date="2023" name="Elife">
        <title>Identification of key yeast species and microbe-microbe interactions impacting larval growth of Drosophila in the wild.</title>
        <authorList>
            <person name="Mure A."/>
            <person name="Sugiura Y."/>
            <person name="Maeda R."/>
            <person name="Honda K."/>
            <person name="Sakurai N."/>
            <person name="Takahashi Y."/>
            <person name="Watada M."/>
            <person name="Katoh T."/>
            <person name="Gotoh A."/>
            <person name="Gotoh Y."/>
            <person name="Taniguchi I."/>
            <person name="Nakamura K."/>
            <person name="Hayashi T."/>
            <person name="Katayama T."/>
            <person name="Uemura T."/>
            <person name="Hattori Y."/>
        </authorList>
    </citation>
    <scope>NUCLEOTIDE SEQUENCE [LARGE SCALE GENOMIC DNA]</scope>
    <source>
        <strain evidence="3 4">KH-74</strain>
    </source>
</reference>
<organism evidence="3 4">
    <name type="scientific">Maudiozyma humilis</name>
    <name type="common">Sour dough yeast</name>
    <name type="synonym">Kazachstania humilis</name>
    <dbReference type="NCBI Taxonomy" id="51915"/>
    <lineage>
        <taxon>Eukaryota</taxon>
        <taxon>Fungi</taxon>
        <taxon>Dikarya</taxon>
        <taxon>Ascomycota</taxon>
        <taxon>Saccharomycotina</taxon>
        <taxon>Saccharomycetes</taxon>
        <taxon>Saccharomycetales</taxon>
        <taxon>Saccharomycetaceae</taxon>
        <taxon>Maudiozyma</taxon>
    </lineage>
</organism>
<evidence type="ECO:0000313" key="3">
    <source>
        <dbReference type="EMBL" id="GMM57319.1"/>
    </source>
</evidence>
<dbReference type="PANTHER" id="PTHR15615:SF114">
    <property type="entry name" value="PHO85 CYCLIN-1"/>
    <property type="match status" value="1"/>
</dbReference>
<protein>
    <recommendedName>
        <fullName evidence="2">Cyclin-like domain-containing protein</fullName>
    </recommendedName>
</protein>
<dbReference type="PANTHER" id="PTHR15615">
    <property type="match status" value="1"/>
</dbReference>
<dbReference type="SUPFAM" id="SSF47954">
    <property type="entry name" value="Cyclin-like"/>
    <property type="match status" value="1"/>
</dbReference>
<gene>
    <name evidence="3" type="ORF">DAKH74_039350</name>
</gene>